<dbReference type="SMART" id="SM00355">
    <property type="entry name" value="ZnF_C2H2"/>
    <property type="match status" value="2"/>
</dbReference>
<feature type="region of interest" description="Disordered" evidence="8">
    <location>
        <begin position="314"/>
        <end position="351"/>
    </location>
</feature>
<dbReference type="GO" id="GO:0005634">
    <property type="term" value="C:nucleus"/>
    <property type="evidence" value="ECO:0007669"/>
    <property type="project" value="UniProtKB-SubCell"/>
</dbReference>
<feature type="domain" description="C2H2-type" evidence="9">
    <location>
        <begin position="514"/>
        <end position="541"/>
    </location>
</feature>
<sequence>MLSRDSNTPNSVNVQSRLASIMEVLSKTAVAEITKVFDDGFLLLRLEMCRKDAKIEALNRKLIALEGDLRSRRRITGSEPLSSCEEVADCQEKHVEGGSRVETGQDHRMVPVMQNPTGTQQQLEGVHSLVSHTAKHSAENSSTGDDNTKAPHTQVTCAHSSQKEDPNTTLVQDSYTVSPPLQTSLAHSTHNHNTTSQLANTLQTHSQDGATALTHTHLSHTQDATSPPHSPVGFGELQLELKAEQLEGEEEQNLHQGACDYRAEVAEQTDDAQRWPNESFQMSAVAAEMVGGVGADVRTHPQSPEVRFDLFATETSGNRRIPQVEPQPEREGQRDFPSWARQRAGPEGEGLLTSQHQVGVSSVAHSFGPAWSASPPVDSPRGGPGRGSLAVWSKTVASAHTLPGGLPKPTQEVTSHSAMQPSTSQDKHLQAHKTFVQGQVNNVNKNNNIVIHSHNHRVSTGAGGAGSGAVGAGLVQRRAPVREKWFICSYCGKSFDRFSHLQMHQRVHTGERPYSCSVCGRRFTQQSNLRTHQRVHRDRPGHNLPHTHARPGR</sequence>
<evidence type="ECO:0000256" key="7">
    <source>
        <dbReference type="PROSITE-ProRule" id="PRU00042"/>
    </source>
</evidence>
<dbReference type="PROSITE" id="PS50157">
    <property type="entry name" value="ZINC_FINGER_C2H2_2"/>
    <property type="match status" value="2"/>
</dbReference>
<keyword evidence="11" id="KW-1185">Reference proteome</keyword>
<dbReference type="PANTHER" id="PTHR14003:SF23">
    <property type="entry name" value="ZINC FINGER PROTEIN 143"/>
    <property type="match status" value="1"/>
</dbReference>
<keyword evidence="3" id="KW-0677">Repeat</keyword>
<evidence type="ECO:0000256" key="6">
    <source>
        <dbReference type="ARBA" id="ARBA00023242"/>
    </source>
</evidence>
<comment type="subcellular location">
    <subcellularLocation>
        <location evidence="1">Nucleus</location>
    </subcellularLocation>
</comment>
<evidence type="ECO:0000256" key="4">
    <source>
        <dbReference type="ARBA" id="ARBA00022771"/>
    </source>
</evidence>
<feature type="compositionally biased region" description="Basic residues" evidence="8">
    <location>
        <begin position="531"/>
        <end position="553"/>
    </location>
</feature>
<dbReference type="GO" id="GO:0008270">
    <property type="term" value="F:zinc ion binding"/>
    <property type="evidence" value="ECO:0007669"/>
    <property type="project" value="UniProtKB-KW"/>
</dbReference>
<dbReference type="FunFam" id="3.30.160.60:FF:000512">
    <property type="entry name" value="zinc finger protein 197 isoform X1"/>
    <property type="match status" value="1"/>
</dbReference>
<organism evidence="10 11">
    <name type="scientific">Coilia grayii</name>
    <name type="common">Gray's grenadier anchovy</name>
    <dbReference type="NCBI Taxonomy" id="363190"/>
    <lineage>
        <taxon>Eukaryota</taxon>
        <taxon>Metazoa</taxon>
        <taxon>Chordata</taxon>
        <taxon>Craniata</taxon>
        <taxon>Vertebrata</taxon>
        <taxon>Euteleostomi</taxon>
        <taxon>Actinopterygii</taxon>
        <taxon>Neopterygii</taxon>
        <taxon>Teleostei</taxon>
        <taxon>Clupei</taxon>
        <taxon>Clupeiformes</taxon>
        <taxon>Clupeoidei</taxon>
        <taxon>Engraulidae</taxon>
        <taxon>Coilinae</taxon>
        <taxon>Coilia</taxon>
    </lineage>
</organism>
<evidence type="ECO:0000313" key="10">
    <source>
        <dbReference type="EMBL" id="KAL2096871.1"/>
    </source>
</evidence>
<dbReference type="Pfam" id="PF00096">
    <property type="entry name" value="zf-C2H2"/>
    <property type="match status" value="2"/>
</dbReference>
<feature type="domain" description="C2H2-type" evidence="9">
    <location>
        <begin position="486"/>
        <end position="513"/>
    </location>
</feature>
<evidence type="ECO:0000256" key="1">
    <source>
        <dbReference type="ARBA" id="ARBA00004123"/>
    </source>
</evidence>
<dbReference type="InterPro" id="IPR013087">
    <property type="entry name" value="Znf_C2H2_type"/>
</dbReference>
<name>A0ABD1KCY8_9TELE</name>
<proteinExistence type="predicted"/>
<keyword evidence="2" id="KW-0479">Metal-binding</keyword>
<comment type="caution">
    <text evidence="10">The sequence shown here is derived from an EMBL/GenBank/DDBJ whole genome shotgun (WGS) entry which is preliminary data.</text>
</comment>
<dbReference type="InterPro" id="IPR036236">
    <property type="entry name" value="Znf_C2H2_sf"/>
</dbReference>
<evidence type="ECO:0000256" key="2">
    <source>
        <dbReference type="ARBA" id="ARBA00022723"/>
    </source>
</evidence>
<feature type="region of interest" description="Disordered" evidence="8">
    <location>
        <begin position="119"/>
        <end position="174"/>
    </location>
</feature>
<keyword evidence="5" id="KW-0862">Zinc</keyword>
<evidence type="ECO:0000256" key="3">
    <source>
        <dbReference type="ARBA" id="ARBA00022737"/>
    </source>
</evidence>
<keyword evidence="4 7" id="KW-0863">Zinc-finger</keyword>
<dbReference type="PROSITE" id="PS00028">
    <property type="entry name" value="ZINC_FINGER_C2H2_1"/>
    <property type="match status" value="2"/>
</dbReference>
<reference evidence="10 11" key="1">
    <citation type="submission" date="2024-09" db="EMBL/GenBank/DDBJ databases">
        <title>A chromosome-level genome assembly of Gray's grenadier anchovy, Coilia grayii.</title>
        <authorList>
            <person name="Fu Z."/>
        </authorList>
    </citation>
    <scope>NUCLEOTIDE SEQUENCE [LARGE SCALE GENOMIC DNA]</scope>
    <source>
        <strain evidence="10">G4</strain>
        <tissue evidence="10">Muscle</tissue>
    </source>
</reference>
<dbReference type="EMBL" id="JBHFQA010000006">
    <property type="protein sequence ID" value="KAL2096871.1"/>
    <property type="molecule type" value="Genomic_DNA"/>
</dbReference>
<feature type="region of interest" description="Disordered" evidence="8">
    <location>
        <begin position="527"/>
        <end position="553"/>
    </location>
</feature>
<evidence type="ECO:0000313" key="11">
    <source>
        <dbReference type="Proteomes" id="UP001591681"/>
    </source>
</evidence>
<dbReference type="Gene3D" id="3.30.160.60">
    <property type="entry name" value="Classic Zinc Finger"/>
    <property type="match status" value="2"/>
</dbReference>
<dbReference type="SUPFAM" id="SSF57667">
    <property type="entry name" value="beta-beta-alpha zinc fingers"/>
    <property type="match status" value="1"/>
</dbReference>
<feature type="compositionally biased region" description="Polar residues" evidence="8">
    <location>
        <begin position="139"/>
        <end position="160"/>
    </location>
</feature>
<gene>
    <name evidence="10" type="ORF">ACEWY4_006078</name>
</gene>
<protein>
    <recommendedName>
        <fullName evidence="9">C2H2-type domain-containing protein</fullName>
    </recommendedName>
</protein>
<dbReference type="PANTHER" id="PTHR14003">
    <property type="entry name" value="TRANSCRIPTIONAL REPRESSOR PROTEIN YY"/>
    <property type="match status" value="1"/>
</dbReference>
<evidence type="ECO:0000256" key="5">
    <source>
        <dbReference type="ARBA" id="ARBA00022833"/>
    </source>
</evidence>
<dbReference type="AlphaFoldDB" id="A0ABD1KCY8"/>
<dbReference type="FunFam" id="3.30.160.60:FF:000358">
    <property type="entry name" value="zinc finger protein 24"/>
    <property type="match status" value="1"/>
</dbReference>
<evidence type="ECO:0000259" key="9">
    <source>
        <dbReference type="PROSITE" id="PS50157"/>
    </source>
</evidence>
<accession>A0ABD1KCY8</accession>
<dbReference type="Proteomes" id="UP001591681">
    <property type="component" value="Unassembled WGS sequence"/>
</dbReference>
<keyword evidence="6" id="KW-0539">Nucleus</keyword>
<evidence type="ECO:0000256" key="8">
    <source>
        <dbReference type="SAM" id="MobiDB-lite"/>
    </source>
</evidence>